<dbReference type="Pfam" id="PF02747">
    <property type="entry name" value="PCNA_C"/>
    <property type="match status" value="1"/>
</dbReference>
<evidence type="ECO:0000256" key="4">
    <source>
        <dbReference type="RuleBase" id="RU003671"/>
    </source>
</evidence>
<keyword evidence="4" id="KW-0235">DNA replication</keyword>
<dbReference type="InterPro" id="IPR022649">
    <property type="entry name" value="Pr_cel_nuc_antig_C"/>
</dbReference>
<dbReference type="Pfam" id="PF00705">
    <property type="entry name" value="PCNA_N"/>
    <property type="match status" value="1"/>
</dbReference>
<gene>
    <name evidence="7" type="primary">PCNA2</name>
    <name evidence="7" type="ORF">IE077_002765</name>
</gene>
<dbReference type="PROSITE" id="PS01251">
    <property type="entry name" value="PCNA_1"/>
    <property type="match status" value="1"/>
</dbReference>
<dbReference type="Gene3D" id="3.70.10.10">
    <property type="match status" value="2"/>
</dbReference>
<comment type="subcellular location">
    <subcellularLocation>
        <location evidence="3">Nucleus</location>
    </subcellularLocation>
</comment>
<comment type="caution">
    <text evidence="7">The sequence shown here is derived from an EMBL/GenBank/DDBJ whole genome shotgun (WGS) entry which is preliminary data.</text>
</comment>
<comment type="similarity">
    <text evidence="1 4">Belongs to the PCNA family.</text>
</comment>
<proteinExistence type="inferred from homology"/>
<reference evidence="7 8" key="1">
    <citation type="journal article" date="2020" name="bioRxiv">
        <title>Metabolic contributions of an alphaproteobacterial endosymbiont in the apicomplexan Cardiosporidium cionae.</title>
        <authorList>
            <person name="Hunter E.S."/>
            <person name="Paight C.J."/>
            <person name="Lane C.E."/>
        </authorList>
    </citation>
    <scope>NUCLEOTIDE SEQUENCE [LARGE SCALE GENOMIC DNA]</scope>
    <source>
        <strain evidence="7">ESH_2018</strain>
    </source>
</reference>
<dbReference type="InterPro" id="IPR000730">
    <property type="entry name" value="Pr_cel_nuc_antig"/>
</dbReference>
<dbReference type="SUPFAM" id="SSF55979">
    <property type="entry name" value="DNA clamp"/>
    <property type="match status" value="2"/>
</dbReference>
<evidence type="ECO:0000256" key="2">
    <source>
        <dbReference type="ARBA" id="ARBA00023125"/>
    </source>
</evidence>
<evidence type="ECO:0000259" key="5">
    <source>
        <dbReference type="Pfam" id="PF00705"/>
    </source>
</evidence>
<feature type="domain" description="Proliferating cell nuclear antigen PCNA C-terminal" evidence="6">
    <location>
        <begin position="202"/>
        <end position="282"/>
    </location>
</feature>
<comment type="function">
    <text evidence="3">This protein is an auxiliary protein of DNA polymerase delta and is involved in the control of eukaryotic DNA replication by increasing the polymerase's processivity during elongation of the leading strand.</text>
</comment>
<keyword evidence="8" id="KW-1185">Reference proteome</keyword>
<dbReference type="InterPro" id="IPR046938">
    <property type="entry name" value="DNA_clamp_sf"/>
</dbReference>
<dbReference type="CDD" id="cd00577">
    <property type="entry name" value="PCNA"/>
    <property type="match status" value="1"/>
</dbReference>
<dbReference type="Proteomes" id="UP000823046">
    <property type="component" value="Unassembled WGS sequence"/>
</dbReference>
<name>A0ABQ7J4B9_9APIC</name>
<dbReference type="PANTHER" id="PTHR11352:SF0">
    <property type="entry name" value="PROLIFERATING CELL NUCLEAR ANTIGEN"/>
    <property type="match status" value="1"/>
</dbReference>
<dbReference type="NCBIfam" id="TIGR00590">
    <property type="entry name" value="pcna"/>
    <property type="match status" value="1"/>
</dbReference>
<accession>A0ABQ7J4B9</accession>
<dbReference type="InterPro" id="IPR022659">
    <property type="entry name" value="Pr_cel_nuc_antig_CS"/>
</dbReference>
<keyword evidence="2 4" id="KW-0238">DNA-binding</keyword>
<evidence type="ECO:0000259" key="6">
    <source>
        <dbReference type="Pfam" id="PF02747"/>
    </source>
</evidence>
<evidence type="ECO:0000256" key="1">
    <source>
        <dbReference type="ARBA" id="ARBA00010462"/>
    </source>
</evidence>
<organism evidence="7 8">
    <name type="scientific">Cardiosporidium cionae</name>
    <dbReference type="NCBI Taxonomy" id="476202"/>
    <lineage>
        <taxon>Eukaryota</taxon>
        <taxon>Sar</taxon>
        <taxon>Alveolata</taxon>
        <taxon>Apicomplexa</taxon>
        <taxon>Aconoidasida</taxon>
        <taxon>Nephromycida</taxon>
        <taxon>Cardiosporidium</taxon>
    </lineage>
</organism>
<evidence type="ECO:0000256" key="3">
    <source>
        <dbReference type="RuleBase" id="RU000641"/>
    </source>
</evidence>
<dbReference type="PRINTS" id="PR00339">
    <property type="entry name" value="PCNACYCLIN"/>
</dbReference>
<keyword evidence="3" id="KW-0539">Nucleus</keyword>
<feature type="domain" description="Proliferating cell nuclear antigen PCNA N-terminal" evidence="5">
    <location>
        <begin position="8"/>
        <end position="118"/>
    </location>
</feature>
<dbReference type="EMBL" id="JADAQX010001210">
    <property type="protein sequence ID" value="KAF8817925.1"/>
    <property type="molecule type" value="Genomic_DNA"/>
</dbReference>
<dbReference type="PANTHER" id="PTHR11352">
    <property type="entry name" value="PROLIFERATING CELL NUCLEAR ANTIGEN"/>
    <property type="match status" value="1"/>
</dbReference>
<sequence length="308" mass="34466">MFECSIPGLLLKRLLESLKDICTDVNLECNQQGISMQAMDNSHVALVHLQLPVEFFAEYRCDHGCILGINIPHMLKVLNIVKENSEVFLSKSDSDEDDTDSLRIAIYDAETLDNIADDDQKRAETLTVDLKMVDMEKEHLDIPESNHTCTCTMKSKKFQEIVRYLNTVGESSKSFKFKLEKLLVFMSAPAPVLIFCLPTLCSVTITIEKHHLLLEADGDSIKVKKQFRNLVNDVFVTSTEPISQEFATRYLVMFSRASSIAESVSLGLSANIPLSLRFGIGSKSGVADMELEDVASLSFFLAPKIDEE</sequence>
<dbReference type="InterPro" id="IPR022648">
    <property type="entry name" value="Pr_cel_nuc_antig_N"/>
</dbReference>
<evidence type="ECO:0000313" key="7">
    <source>
        <dbReference type="EMBL" id="KAF8817925.1"/>
    </source>
</evidence>
<protein>
    <recommendedName>
        <fullName evidence="3">DNA sliding clamp PCNA</fullName>
    </recommendedName>
</protein>
<evidence type="ECO:0000313" key="8">
    <source>
        <dbReference type="Proteomes" id="UP000823046"/>
    </source>
</evidence>